<reference evidence="7" key="1">
    <citation type="journal article" date="2005" name="Environ. Microbiol.">
        <title>Genetic and functional properties of uncultivated thermophilic crenarchaeotes from a subsurface gold mine as revealed by analysis of genome fragments.</title>
        <authorList>
            <person name="Nunoura T."/>
            <person name="Hirayama H."/>
            <person name="Takami H."/>
            <person name="Oida H."/>
            <person name="Nishi S."/>
            <person name="Shimamura S."/>
            <person name="Suzuki Y."/>
            <person name="Inagaki F."/>
            <person name="Takai K."/>
            <person name="Nealson K.H."/>
            <person name="Horikoshi K."/>
        </authorList>
    </citation>
    <scope>NUCLEOTIDE SEQUENCE</scope>
</reference>
<evidence type="ECO:0000256" key="3">
    <source>
        <dbReference type="ARBA" id="ARBA00023015"/>
    </source>
</evidence>
<dbReference type="Gene3D" id="3.30.70.940">
    <property type="entry name" value="NusG, N-terminal domain"/>
    <property type="match status" value="2"/>
</dbReference>
<protein>
    <submittedName>
        <fullName evidence="7">Transcriptional antiterminator NusG</fullName>
    </submittedName>
</protein>
<dbReference type="InterPro" id="IPR008991">
    <property type="entry name" value="Translation_prot_SH3-like_sf"/>
</dbReference>
<dbReference type="InterPro" id="IPR036735">
    <property type="entry name" value="NGN_dom_sf"/>
</dbReference>
<dbReference type="InterPro" id="IPR006645">
    <property type="entry name" value="NGN-like_dom"/>
</dbReference>
<dbReference type="InterPro" id="IPR005824">
    <property type="entry name" value="KOW"/>
</dbReference>
<dbReference type="Gene3D" id="2.30.30.30">
    <property type="match status" value="1"/>
</dbReference>
<dbReference type="EMBL" id="AP011740">
    <property type="protein sequence ID" value="BAL56224.1"/>
    <property type="molecule type" value="Genomic_DNA"/>
</dbReference>
<dbReference type="SMART" id="SM00738">
    <property type="entry name" value="NGN"/>
    <property type="match status" value="1"/>
</dbReference>
<evidence type="ECO:0000256" key="1">
    <source>
        <dbReference type="ARBA" id="ARBA00022472"/>
    </source>
</evidence>
<dbReference type="GO" id="GO:0005829">
    <property type="term" value="C:cytosol"/>
    <property type="evidence" value="ECO:0007669"/>
    <property type="project" value="TreeGrafter"/>
</dbReference>
<dbReference type="InterPro" id="IPR001062">
    <property type="entry name" value="Transcrpt_antiterm_NusG"/>
</dbReference>
<keyword evidence="1" id="KW-0806">Transcription termination</keyword>
<evidence type="ECO:0000259" key="6">
    <source>
        <dbReference type="SMART" id="SM00739"/>
    </source>
</evidence>
<dbReference type="GO" id="GO:0032784">
    <property type="term" value="P:regulation of DNA-templated transcription elongation"/>
    <property type="evidence" value="ECO:0007669"/>
    <property type="project" value="InterPro"/>
</dbReference>
<dbReference type="CDD" id="cd06091">
    <property type="entry name" value="KOW_NusG"/>
    <property type="match status" value="1"/>
</dbReference>
<dbReference type="GO" id="GO:0006353">
    <property type="term" value="P:DNA-templated transcription termination"/>
    <property type="evidence" value="ECO:0007669"/>
    <property type="project" value="UniProtKB-KW"/>
</dbReference>
<name>H5SJ88_9BACT</name>
<feature type="domain" description="KOW" evidence="6">
    <location>
        <begin position="305"/>
        <end position="332"/>
    </location>
</feature>
<dbReference type="EMBL" id="AP011795">
    <property type="protein sequence ID" value="BAL58186.1"/>
    <property type="molecule type" value="Genomic_DNA"/>
</dbReference>
<proteinExistence type="predicted"/>
<keyword evidence="2" id="KW-0889">Transcription antitermination</keyword>
<evidence type="ECO:0000313" key="8">
    <source>
        <dbReference type="EMBL" id="BAL58186.1"/>
    </source>
</evidence>
<dbReference type="Pfam" id="PF00467">
    <property type="entry name" value="KOW"/>
    <property type="match status" value="1"/>
</dbReference>
<organism evidence="7">
    <name type="scientific">uncultured Acetothermia bacterium</name>
    <dbReference type="NCBI Taxonomy" id="236499"/>
    <lineage>
        <taxon>Bacteria</taxon>
        <taxon>Candidatus Bipolaricaulota</taxon>
        <taxon>environmental samples</taxon>
    </lineage>
</organism>
<evidence type="ECO:0000256" key="4">
    <source>
        <dbReference type="ARBA" id="ARBA00023163"/>
    </source>
</evidence>
<dbReference type="PANTHER" id="PTHR30265">
    <property type="entry name" value="RHO-INTERACTING TRANSCRIPTION TERMINATION FACTOR NUSG"/>
    <property type="match status" value="1"/>
</dbReference>
<dbReference type="GO" id="GO:0006354">
    <property type="term" value="P:DNA-templated transcription elongation"/>
    <property type="evidence" value="ECO:0007669"/>
    <property type="project" value="InterPro"/>
</dbReference>
<keyword evidence="4" id="KW-0804">Transcription</keyword>
<accession>H5SJ88</accession>
<reference evidence="7" key="2">
    <citation type="journal article" date="2012" name="PLoS ONE">
        <title>A Deeply Branching Thermophilic Bacterium with an Ancient Acetyl-CoA Pathway Dominates a Subsurface Ecosystem.</title>
        <authorList>
            <person name="Takami H."/>
            <person name="Noguchi H."/>
            <person name="Takaki Y."/>
            <person name="Uchiyama I."/>
            <person name="Toyoda A."/>
            <person name="Nishi S."/>
            <person name="Chee G.-J."/>
            <person name="Arai W."/>
            <person name="Nunoura T."/>
            <person name="Itoh T."/>
            <person name="Hattori M."/>
            <person name="Takai K."/>
        </authorList>
    </citation>
    <scope>NUCLEOTIDE SEQUENCE</scope>
</reference>
<dbReference type="SUPFAM" id="SSF82679">
    <property type="entry name" value="N-utilization substance G protein NusG, N-terminal domain"/>
    <property type="match status" value="2"/>
</dbReference>
<dbReference type="SMART" id="SM00739">
    <property type="entry name" value="KOW"/>
    <property type="match status" value="1"/>
</dbReference>
<keyword evidence="3" id="KW-0805">Transcription regulation</keyword>
<feature type="domain" description="NusG-like N-terminal" evidence="5">
    <location>
        <begin position="1"/>
        <end position="289"/>
    </location>
</feature>
<dbReference type="InterPro" id="IPR014722">
    <property type="entry name" value="Rib_uL2_dom2"/>
</dbReference>
<sequence length="359" mass="41275">MKRWYAIQTYAGSELKVAELLEERVRQLGLERKVTAWKLNGSEVRFLAPIEEVITSKARRGRTGEYRVPYEYELKIEPNKRIQKGDIIAVKPAKYMSFDAKVKSIETLQRVIVEMSNRNEEEFLIPLEKRIRRDIRTGEKIPPSVPLTTDSDPNFRTPAVKTTVVQRDRVKRVQLERLDTNEIVTLLIPEKYLVRLKEGVTLKKGDLIEKEDKIESRASGLVKIKEYKDKRVVTVQYIEKRRLFPGYIFAHMEMGQDVLQLPEGIKCRFVGNPPLPLSEEDMKVVKRKAGLLEAPKAVGPKIEVAFEVGEVVEIIEGPFADFTGAIVELDKEREIATVTVKIFGRETRVDLPFESIQKI</sequence>
<dbReference type="PANTHER" id="PTHR30265:SF2">
    <property type="entry name" value="TRANSCRIPTION TERMINATION_ANTITERMINATION PROTEIN NUSG"/>
    <property type="match status" value="1"/>
</dbReference>
<dbReference type="InterPro" id="IPR043425">
    <property type="entry name" value="NusG-like"/>
</dbReference>
<gene>
    <name evidence="7" type="ORF">HGMM_F35B12C38</name>
    <name evidence="8" type="ORF">HGMM_F54G04C27</name>
</gene>
<evidence type="ECO:0000256" key="2">
    <source>
        <dbReference type="ARBA" id="ARBA00022814"/>
    </source>
</evidence>
<dbReference type="PRINTS" id="PR00338">
    <property type="entry name" value="NUSGTNSCPFCT"/>
</dbReference>
<evidence type="ECO:0000259" key="5">
    <source>
        <dbReference type="SMART" id="SM00738"/>
    </source>
</evidence>
<dbReference type="GO" id="GO:0031564">
    <property type="term" value="P:transcription antitermination"/>
    <property type="evidence" value="ECO:0007669"/>
    <property type="project" value="UniProtKB-KW"/>
</dbReference>
<evidence type="ECO:0000313" key="7">
    <source>
        <dbReference type="EMBL" id="BAL56224.1"/>
    </source>
</evidence>
<dbReference type="AlphaFoldDB" id="H5SJ88"/>
<dbReference type="SUPFAM" id="SSF50104">
    <property type="entry name" value="Translation proteins SH3-like domain"/>
    <property type="match status" value="1"/>
</dbReference>